<proteinExistence type="predicted"/>
<dbReference type="EMBL" id="AP015044">
    <property type="protein sequence ID" value="BAU02968.1"/>
    <property type="molecule type" value="Genomic_DNA"/>
</dbReference>
<feature type="non-terminal residue" evidence="1">
    <location>
        <position position="1"/>
    </location>
</feature>
<name>A0A0S3TCT7_PHAAN</name>
<accession>A0A0S3TCT7</accession>
<gene>
    <name evidence="1" type="primary">Vigan.11G256700</name>
    <name evidence="1" type="ORF">VIGAN_11256700</name>
</gene>
<sequence length="80" mass="8935">IEQKHKNKASSLVGPGLTPFYTLHPHCVTCRQFSPYTCQTSTATLALFSSLILLYRVASALPRFSQPNQSSLFFIFLLSL</sequence>
<evidence type="ECO:0000313" key="2">
    <source>
        <dbReference type="Proteomes" id="UP000291084"/>
    </source>
</evidence>
<evidence type="ECO:0000313" key="1">
    <source>
        <dbReference type="EMBL" id="BAU02968.1"/>
    </source>
</evidence>
<dbReference type="Proteomes" id="UP000291084">
    <property type="component" value="Chromosome 11"/>
</dbReference>
<reference evidence="1 2" key="1">
    <citation type="journal article" date="2015" name="Sci. Rep.">
        <title>The power of single molecule real-time sequencing technology in the de novo assembly of a eukaryotic genome.</title>
        <authorList>
            <person name="Sakai H."/>
            <person name="Naito K."/>
            <person name="Ogiso-Tanaka E."/>
            <person name="Takahashi Y."/>
            <person name="Iseki K."/>
            <person name="Muto C."/>
            <person name="Satou K."/>
            <person name="Teruya K."/>
            <person name="Shiroma A."/>
            <person name="Shimoji M."/>
            <person name="Hirano T."/>
            <person name="Itoh T."/>
            <person name="Kaga A."/>
            <person name="Tomooka N."/>
        </authorList>
    </citation>
    <scope>NUCLEOTIDE SEQUENCE [LARGE SCALE GENOMIC DNA]</scope>
    <source>
        <strain evidence="2">cv. Shumari</strain>
    </source>
</reference>
<dbReference type="AlphaFoldDB" id="A0A0S3TCT7"/>
<protein>
    <submittedName>
        <fullName evidence="1">Uncharacterized protein</fullName>
    </submittedName>
</protein>
<keyword evidence="2" id="KW-1185">Reference proteome</keyword>
<organism evidence="1 2">
    <name type="scientific">Vigna angularis var. angularis</name>
    <dbReference type="NCBI Taxonomy" id="157739"/>
    <lineage>
        <taxon>Eukaryota</taxon>
        <taxon>Viridiplantae</taxon>
        <taxon>Streptophyta</taxon>
        <taxon>Embryophyta</taxon>
        <taxon>Tracheophyta</taxon>
        <taxon>Spermatophyta</taxon>
        <taxon>Magnoliopsida</taxon>
        <taxon>eudicotyledons</taxon>
        <taxon>Gunneridae</taxon>
        <taxon>Pentapetalae</taxon>
        <taxon>rosids</taxon>
        <taxon>fabids</taxon>
        <taxon>Fabales</taxon>
        <taxon>Fabaceae</taxon>
        <taxon>Papilionoideae</taxon>
        <taxon>50 kb inversion clade</taxon>
        <taxon>NPAAA clade</taxon>
        <taxon>indigoferoid/millettioid clade</taxon>
        <taxon>Phaseoleae</taxon>
        <taxon>Vigna</taxon>
    </lineage>
</organism>